<dbReference type="InterPro" id="IPR002376">
    <property type="entry name" value="Formyl_transf_N"/>
</dbReference>
<dbReference type="Pfam" id="PF02911">
    <property type="entry name" value="Formyl_trans_C"/>
    <property type="match status" value="1"/>
</dbReference>
<sequence>MRIVFMGTPDFAAYSLRALLAAGKQVVAVVTQPDKPKGRGKQLQPPPVKQLALANHLPVLQPDSIRTQEFVQNLQELRPDCLVVVAYGKILPPAVLALPPRGCINLHASLLPRYRGAAPIHWAVINGETETGVTTMFMDQGMDTGDMILKQKVIIGPDDTVGMLHDQLALVGAELLVKTIDLLEQGLAPRTPQDHSQATYAPMLQKEHELIHWDRPARDIHNQVRGMNPWPGTYTTWEDKILKIWRTREISSETVAAQPGTVLEAGSSGILVQTGRGHLLISELQLQGSKKMAAEDFLRGKPIAPGTVLGGGGMFRS</sequence>
<dbReference type="SUPFAM" id="SSF50486">
    <property type="entry name" value="FMT C-terminal domain-like"/>
    <property type="match status" value="1"/>
</dbReference>
<dbReference type="EMBL" id="CAOS01000003">
    <property type="protein sequence ID" value="CCO07185.1"/>
    <property type="molecule type" value="Genomic_DNA"/>
</dbReference>
<dbReference type="HAMAP" id="MF_00182">
    <property type="entry name" value="Formyl_trans"/>
    <property type="match status" value="1"/>
</dbReference>
<evidence type="ECO:0000256" key="5">
    <source>
        <dbReference type="ARBA" id="ARBA00022679"/>
    </source>
</evidence>
<comment type="catalytic activity">
    <reaction evidence="7 8">
        <text>L-methionyl-tRNA(fMet) + (6R)-10-formyltetrahydrofolate = N-formyl-L-methionyl-tRNA(fMet) + (6S)-5,6,7,8-tetrahydrofolate + H(+)</text>
        <dbReference type="Rhea" id="RHEA:24380"/>
        <dbReference type="Rhea" id="RHEA-COMP:9952"/>
        <dbReference type="Rhea" id="RHEA-COMP:9953"/>
        <dbReference type="ChEBI" id="CHEBI:15378"/>
        <dbReference type="ChEBI" id="CHEBI:57453"/>
        <dbReference type="ChEBI" id="CHEBI:78530"/>
        <dbReference type="ChEBI" id="CHEBI:78844"/>
        <dbReference type="ChEBI" id="CHEBI:195366"/>
        <dbReference type="EC" id="2.1.2.9"/>
    </reaction>
</comment>
<dbReference type="AlphaFoldDB" id="K8DXF0"/>
<dbReference type="CDD" id="cd08704">
    <property type="entry name" value="Met_tRNA_FMT_C"/>
    <property type="match status" value="1"/>
</dbReference>
<feature type="binding site" evidence="8">
    <location>
        <begin position="109"/>
        <end position="112"/>
    </location>
    <ligand>
        <name>(6S)-5,6,7,8-tetrahydrofolate</name>
        <dbReference type="ChEBI" id="CHEBI:57453"/>
    </ligand>
</feature>
<feature type="domain" description="Formyl transferase C-terminal" evidence="10">
    <location>
        <begin position="204"/>
        <end position="301"/>
    </location>
</feature>
<evidence type="ECO:0000313" key="12">
    <source>
        <dbReference type="Proteomes" id="UP000009315"/>
    </source>
</evidence>
<keyword evidence="12" id="KW-1185">Reference proteome</keyword>
<dbReference type="InterPro" id="IPR036477">
    <property type="entry name" value="Formyl_transf_N_sf"/>
</dbReference>
<name>K8DXF0_9FIRM</name>
<dbReference type="InterPro" id="IPR044135">
    <property type="entry name" value="Met-tRNA-FMT_C"/>
</dbReference>
<dbReference type="GO" id="GO:0005829">
    <property type="term" value="C:cytosol"/>
    <property type="evidence" value="ECO:0007669"/>
    <property type="project" value="TreeGrafter"/>
</dbReference>
<protein>
    <recommendedName>
        <fullName evidence="4 8">Methionyl-tRNA formyltransferase</fullName>
        <ecNumber evidence="3 8">2.1.2.9</ecNumber>
    </recommendedName>
</protein>
<dbReference type="EC" id="2.1.2.9" evidence="3 8"/>
<dbReference type="STRING" id="1121428.DESHY_110129"/>
<comment type="function">
    <text evidence="1 8">Attaches a formyl group to the free amino group of methionyl-tRNA(fMet). The formyl group appears to play a dual role in the initiator identity of N-formylmethionyl-tRNA by promoting its recognition by IF2 and preventing the misappropriation of this tRNA by the elongation apparatus.</text>
</comment>
<evidence type="ECO:0000256" key="1">
    <source>
        <dbReference type="ARBA" id="ARBA00002606"/>
    </source>
</evidence>
<dbReference type="CDD" id="cd08646">
    <property type="entry name" value="FMT_core_Met-tRNA-FMT_N"/>
    <property type="match status" value="1"/>
</dbReference>
<comment type="caution">
    <text evidence="11">The sequence shown here is derived from an EMBL/GenBank/DDBJ whole genome shotgun (WGS) entry which is preliminary data.</text>
</comment>
<dbReference type="InterPro" id="IPR005794">
    <property type="entry name" value="Fmt"/>
</dbReference>
<dbReference type="Pfam" id="PF00551">
    <property type="entry name" value="Formyl_trans_N"/>
    <property type="match status" value="1"/>
</dbReference>
<dbReference type="OrthoDB" id="9802815at2"/>
<evidence type="ECO:0000259" key="9">
    <source>
        <dbReference type="Pfam" id="PF00551"/>
    </source>
</evidence>
<evidence type="ECO:0000259" key="10">
    <source>
        <dbReference type="Pfam" id="PF02911"/>
    </source>
</evidence>
<dbReference type="NCBIfam" id="TIGR00460">
    <property type="entry name" value="fmt"/>
    <property type="match status" value="1"/>
</dbReference>
<dbReference type="InterPro" id="IPR011034">
    <property type="entry name" value="Formyl_transferase-like_C_sf"/>
</dbReference>
<evidence type="ECO:0000256" key="3">
    <source>
        <dbReference type="ARBA" id="ARBA00012261"/>
    </source>
</evidence>
<comment type="similarity">
    <text evidence="2 8">Belongs to the Fmt family.</text>
</comment>
<dbReference type="SUPFAM" id="SSF53328">
    <property type="entry name" value="Formyltransferase"/>
    <property type="match status" value="1"/>
</dbReference>
<evidence type="ECO:0000313" key="11">
    <source>
        <dbReference type="EMBL" id="CCO07185.1"/>
    </source>
</evidence>
<dbReference type="GO" id="GO:0004479">
    <property type="term" value="F:methionyl-tRNA formyltransferase activity"/>
    <property type="evidence" value="ECO:0007669"/>
    <property type="project" value="UniProtKB-UniRule"/>
</dbReference>
<dbReference type="InterPro" id="IPR005793">
    <property type="entry name" value="Formyl_trans_C"/>
</dbReference>
<evidence type="ECO:0000256" key="8">
    <source>
        <dbReference type="HAMAP-Rule" id="MF_00182"/>
    </source>
</evidence>
<reference evidence="11 12" key="1">
    <citation type="journal article" date="2013" name="Genome Announc.">
        <title>Genome Sequence of the Sulfate-Reducing Bacterium Desulfotomaculum hydrothermale Lam5(T).</title>
        <authorList>
            <person name="Amin O."/>
            <person name="Fardeau M.L."/>
            <person name="Valette O."/>
            <person name="Hirschler-Rea A."/>
            <person name="Barbe V."/>
            <person name="Medigue C."/>
            <person name="Vacherie B."/>
            <person name="Ollivier B."/>
            <person name="Bertin P.N."/>
            <person name="Dolla A."/>
        </authorList>
    </citation>
    <scope>NUCLEOTIDE SEQUENCE [LARGE SCALE GENOMIC DNA]</scope>
    <source>
        <strain evidence="12">Lam5 / DSM 18033</strain>
    </source>
</reference>
<gene>
    <name evidence="8 11" type="primary">fmt</name>
    <name evidence="11" type="ORF">DESHY_110129</name>
</gene>
<evidence type="ECO:0000256" key="2">
    <source>
        <dbReference type="ARBA" id="ARBA00010699"/>
    </source>
</evidence>
<dbReference type="InterPro" id="IPR041711">
    <property type="entry name" value="Met-tRNA-FMT_N"/>
</dbReference>
<evidence type="ECO:0000256" key="4">
    <source>
        <dbReference type="ARBA" id="ARBA00016014"/>
    </source>
</evidence>
<accession>K8DXF0</accession>
<organism evidence="11 12">
    <name type="scientific">Desulforamulus hydrothermalis Lam5 = DSM 18033</name>
    <dbReference type="NCBI Taxonomy" id="1121428"/>
    <lineage>
        <taxon>Bacteria</taxon>
        <taxon>Bacillati</taxon>
        <taxon>Bacillota</taxon>
        <taxon>Clostridia</taxon>
        <taxon>Eubacteriales</taxon>
        <taxon>Peptococcaceae</taxon>
        <taxon>Desulforamulus</taxon>
    </lineage>
</organism>
<dbReference type="RefSeq" id="WP_008409963.1">
    <property type="nucleotide sequence ID" value="NZ_CAOS01000003.1"/>
</dbReference>
<dbReference type="InterPro" id="IPR037022">
    <property type="entry name" value="Formyl_trans_C_sf"/>
</dbReference>
<evidence type="ECO:0000256" key="6">
    <source>
        <dbReference type="ARBA" id="ARBA00022917"/>
    </source>
</evidence>
<proteinExistence type="inferred from homology"/>
<dbReference type="Gene3D" id="3.40.50.170">
    <property type="entry name" value="Formyl transferase, N-terminal domain"/>
    <property type="match status" value="1"/>
</dbReference>
<dbReference type="PANTHER" id="PTHR11138">
    <property type="entry name" value="METHIONYL-TRNA FORMYLTRANSFERASE"/>
    <property type="match status" value="1"/>
</dbReference>
<dbReference type="Proteomes" id="UP000009315">
    <property type="component" value="Unassembled WGS sequence"/>
</dbReference>
<keyword evidence="6 8" id="KW-0648">Protein biosynthesis</keyword>
<dbReference type="eggNOG" id="COG0223">
    <property type="taxonomic scope" value="Bacteria"/>
</dbReference>
<dbReference type="Gene3D" id="3.10.25.10">
    <property type="entry name" value="Formyl transferase, C-terminal domain"/>
    <property type="match status" value="1"/>
</dbReference>
<dbReference type="PANTHER" id="PTHR11138:SF5">
    <property type="entry name" value="METHIONYL-TRNA FORMYLTRANSFERASE, MITOCHONDRIAL"/>
    <property type="match status" value="1"/>
</dbReference>
<keyword evidence="5 8" id="KW-0808">Transferase</keyword>
<evidence type="ECO:0000256" key="7">
    <source>
        <dbReference type="ARBA" id="ARBA00048558"/>
    </source>
</evidence>
<feature type="domain" description="Formyl transferase N-terminal" evidence="9">
    <location>
        <begin position="1"/>
        <end position="180"/>
    </location>
</feature>